<name>A0A8S5T5C3_9CAUD</name>
<accession>A0A8S5T5C3</accession>
<organism evidence="1">
    <name type="scientific">Siphoviridae sp. ctn8e14</name>
    <dbReference type="NCBI Taxonomy" id="2827936"/>
    <lineage>
        <taxon>Viruses</taxon>
        <taxon>Duplodnaviria</taxon>
        <taxon>Heunggongvirae</taxon>
        <taxon>Uroviricota</taxon>
        <taxon>Caudoviricetes</taxon>
    </lineage>
</organism>
<proteinExistence type="predicted"/>
<dbReference type="EMBL" id="BK032747">
    <property type="protein sequence ID" value="DAF58183.1"/>
    <property type="molecule type" value="Genomic_DNA"/>
</dbReference>
<sequence length="31" mass="3570">MLNFLTSQSSDLNLARGFSSEKTRVKKNFFC</sequence>
<reference evidence="1" key="1">
    <citation type="journal article" date="2021" name="Proc. Natl. Acad. Sci. U.S.A.">
        <title>A Catalog of Tens of Thousands of Viruses from Human Metagenomes Reveals Hidden Associations with Chronic Diseases.</title>
        <authorList>
            <person name="Tisza M.J."/>
            <person name="Buck C.B."/>
        </authorList>
    </citation>
    <scope>NUCLEOTIDE SEQUENCE</scope>
    <source>
        <strain evidence="1">Ctn8e14</strain>
    </source>
</reference>
<protein>
    <submittedName>
        <fullName evidence="1">Uncharacterized protein</fullName>
    </submittedName>
</protein>
<evidence type="ECO:0000313" key="1">
    <source>
        <dbReference type="EMBL" id="DAF58183.1"/>
    </source>
</evidence>